<gene>
    <name evidence="1" type="ORF">PoB_005022300</name>
</gene>
<name>A0AAV4BWX3_9GAST</name>
<evidence type="ECO:0000313" key="2">
    <source>
        <dbReference type="Proteomes" id="UP000735302"/>
    </source>
</evidence>
<dbReference type="Proteomes" id="UP000735302">
    <property type="component" value="Unassembled WGS sequence"/>
</dbReference>
<sequence length="141" mass="15557">MIDTFYGNRLSFRHFAVFCLAKLSIQMLSANSYSPLGKGRRGLFPPHPTPRGQPWGHIARISSAVSGCLRAILPAAGVGFLLELNKALSKKSAQAIGQRQSVLPSSLWRREWSRECVHDTPLLPDCWTVTNSTPQDSTLLP</sequence>
<reference evidence="1 2" key="1">
    <citation type="journal article" date="2021" name="Elife">
        <title>Chloroplast acquisition without the gene transfer in kleptoplastic sea slugs, Plakobranchus ocellatus.</title>
        <authorList>
            <person name="Maeda T."/>
            <person name="Takahashi S."/>
            <person name="Yoshida T."/>
            <person name="Shimamura S."/>
            <person name="Takaki Y."/>
            <person name="Nagai Y."/>
            <person name="Toyoda A."/>
            <person name="Suzuki Y."/>
            <person name="Arimoto A."/>
            <person name="Ishii H."/>
            <person name="Satoh N."/>
            <person name="Nishiyama T."/>
            <person name="Hasebe M."/>
            <person name="Maruyama T."/>
            <person name="Minagawa J."/>
            <person name="Obokata J."/>
            <person name="Shigenobu S."/>
        </authorList>
    </citation>
    <scope>NUCLEOTIDE SEQUENCE [LARGE SCALE GENOMIC DNA]</scope>
</reference>
<evidence type="ECO:0000313" key="1">
    <source>
        <dbReference type="EMBL" id="GFO23718.1"/>
    </source>
</evidence>
<organism evidence="1 2">
    <name type="scientific">Plakobranchus ocellatus</name>
    <dbReference type="NCBI Taxonomy" id="259542"/>
    <lineage>
        <taxon>Eukaryota</taxon>
        <taxon>Metazoa</taxon>
        <taxon>Spiralia</taxon>
        <taxon>Lophotrochozoa</taxon>
        <taxon>Mollusca</taxon>
        <taxon>Gastropoda</taxon>
        <taxon>Heterobranchia</taxon>
        <taxon>Euthyneura</taxon>
        <taxon>Panpulmonata</taxon>
        <taxon>Sacoglossa</taxon>
        <taxon>Placobranchoidea</taxon>
        <taxon>Plakobranchidae</taxon>
        <taxon>Plakobranchus</taxon>
    </lineage>
</organism>
<proteinExistence type="predicted"/>
<protein>
    <submittedName>
        <fullName evidence="1">Uncharacterized protein</fullName>
    </submittedName>
</protein>
<comment type="caution">
    <text evidence="1">The sequence shown here is derived from an EMBL/GenBank/DDBJ whole genome shotgun (WGS) entry which is preliminary data.</text>
</comment>
<accession>A0AAV4BWX3</accession>
<dbReference type="EMBL" id="BLXT01005511">
    <property type="protein sequence ID" value="GFO23718.1"/>
    <property type="molecule type" value="Genomic_DNA"/>
</dbReference>
<keyword evidence="2" id="KW-1185">Reference proteome</keyword>
<dbReference type="AlphaFoldDB" id="A0AAV4BWX3"/>